<dbReference type="PROSITE" id="PS51175">
    <property type="entry name" value="CBM6"/>
    <property type="match status" value="1"/>
</dbReference>
<evidence type="ECO:0000256" key="1">
    <source>
        <dbReference type="ARBA" id="ARBA00007754"/>
    </source>
</evidence>
<evidence type="ECO:0000313" key="7">
    <source>
        <dbReference type="EMBL" id="TKB43544.1"/>
    </source>
</evidence>
<keyword evidence="2 4" id="KW-0378">Hydrolase</keyword>
<dbReference type="RefSeq" id="WP_136737022.1">
    <property type="nucleotide sequence ID" value="NZ_SWDB01000037.1"/>
</dbReference>
<dbReference type="PANTHER" id="PTHR40079">
    <property type="entry name" value="MANNAN ENDO-1,4-BETA-MANNOSIDASE E-RELATED"/>
    <property type="match status" value="1"/>
</dbReference>
<dbReference type="GO" id="GO:0006080">
    <property type="term" value="P:substituted mannan metabolic process"/>
    <property type="evidence" value="ECO:0007669"/>
    <property type="project" value="InterPro"/>
</dbReference>
<dbReference type="EMBL" id="SWDB01000037">
    <property type="protein sequence ID" value="TKB43544.1"/>
    <property type="molecule type" value="Genomic_DNA"/>
</dbReference>
<dbReference type="SUPFAM" id="SSF49785">
    <property type="entry name" value="Galactose-binding domain-like"/>
    <property type="match status" value="3"/>
</dbReference>
<accession>A0A4U1B1Y8</accession>
<dbReference type="InterPro" id="IPR005084">
    <property type="entry name" value="CBM6"/>
</dbReference>
<dbReference type="GO" id="GO:0016985">
    <property type="term" value="F:mannan endo-1,4-beta-mannosidase activity"/>
    <property type="evidence" value="ECO:0007669"/>
    <property type="project" value="InterPro"/>
</dbReference>
<dbReference type="Pfam" id="PF21253">
    <property type="entry name" value="Mann_GBD_bact"/>
    <property type="match status" value="2"/>
</dbReference>
<sequence>MKVNTGLKSAKAVFIIALLTGGLVGCVDESELNTDTVTYQPEERPLGVLAGEDAEYAPGSTVIISGRLTGTVTDQTLLWSQIEGSPINIADPTMADLTFIAPNVEALESFTFQLAAIGSDGNVINDGDGNPLVDDVTITVFDPAKLITLEAEDSSVATLSGAVTIVGEGDEQYVSGHSGTGHTSDITPGDKVSFNVDLETGGYYTVYLNYTIGSGYGGKVGQVITNGVTTDLSLSETGKFEQIRVGVFNMNTGTNTIEVGGGWNYYRVDNIQLLPAAAPAVPLKVEPQLVNVNASQQALALMEFIAGNYGTATLSGQTEFPRKTGNTFELNDFNAVTEATGDDAPAIVAFDYMNYSASYQGEDPSGLTEAMLAHHQEKNIILSALFHWRAPSGNDGEGSFYTDGTTFDVAAALADPNSAEYAELLNDIDTVAMELKKLADADVPVLWRPLHEAEGGWFWWGAKGSDAFKELWMLMYDRMTNTHGLNNLIWVFTHTHGLSQDWYPGDDYVDIVGFDGYADPANDPNATFSGQYSTLKERHNGKKLVALTETGTIPDVSKMHEQNAWWAFFITWNSEYWDSSSVIGPQGADAATIDMNYAYEGLVNLDDVPGGRTKVEAGLYTSFEPVALDGWEAQVNWSPTDGLTTSSDWSASGATSLAVIKDMTAIDSPENIVLQTYPAEGFDVSNAVTMTIYANAIDAGMPNVHVFVKHADGESWPDPINLNSDGVAFPIDVSGIDTLTGFGVRFQNLDITATQAQYLIDKITLTDSDGNETVAYDFEPDTDGWHAQVAWSNVSGITTSEEWATSGARSLALYKNLAAHGAANDVVLQNYPEGGFDVTGKSTLTLKVNSIGAGDMVDAHIFFKAPDGVESWPAAVAIGADGTELTIDVSQVDTLDGLGVRFNGVDAASDNARFFIDEIRVDGALIADFEGTGNWEFQVNWAPVGGIQLSKAWSDDGMNSLSGITQLVDGDDDIILQVYPEGGLLLGDVSTLKVTAYVMDAGDGVQVQLFAKDKDFAWRDGGAVDMVDGGVTLSLDIADMSEMSGFGVRFMGPVNSDTPSQYFIDNVVFE</sequence>
<feature type="domain" description="GH26" evidence="6">
    <location>
        <begin position="296"/>
        <end position="606"/>
    </location>
</feature>
<dbReference type="InterPro" id="IPR022790">
    <property type="entry name" value="GH26_dom"/>
</dbReference>
<feature type="active site" description="Nucleophile" evidence="4">
    <location>
        <position position="549"/>
    </location>
</feature>
<evidence type="ECO:0000256" key="3">
    <source>
        <dbReference type="ARBA" id="ARBA00023295"/>
    </source>
</evidence>
<evidence type="ECO:0000256" key="4">
    <source>
        <dbReference type="PROSITE-ProRule" id="PRU01100"/>
    </source>
</evidence>
<proteinExistence type="inferred from homology"/>
<name>A0A4U1B1Y8_9GAMM</name>
<feature type="domain" description="CBM6" evidence="5">
    <location>
        <begin position="147"/>
        <end position="274"/>
    </location>
</feature>
<protein>
    <submittedName>
        <fullName evidence="7">Mannan endo-1,4-beta-mannosidase</fullName>
    </submittedName>
</protein>
<gene>
    <name evidence="7" type="ORF">E8M12_14705</name>
</gene>
<dbReference type="SUPFAM" id="SSF51445">
    <property type="entry name" value="(Trans)glycosidases"/>
    <property type="match status" value="1"/>
</dbReference>
<dbReference type="AlphaFoldDB" id="A0A4U1B1Y8"/>
<evidence type="ECO:0000313" key="8">
    <source>
        <dbReference type="Proteomes" id="UP000307999"/>
    </source>
</evidence>
<evidence type="ECO:0000259" key="6">
    <source>
        <dbReference type="PROSITE" id="PS51764"/>
    </source>
</evidence>
<keyword evidence="3 4" id="KW-0326">Glycosidase</keyword>
<dbReference type="Pfam" id="PF16990">
    <property type="entry name" value="CBM_35"/>
    <property type="match status" value="1"/>
</dbReference>
<dbReference type="Proteomes" id="UP000307999">
    <property type="component" value="Unassembled WGS sequence"/>
</dbReference>
<feature type="active site" description="Proton donor" evidence="4">
    <location>
        <position position="452"/>
    </location>
</feature>
<dbReference type="Pfam" id="PF02156">
    <property type="entry name" value="Glyco_hydro_26"/>
    <property type="match status" value="1"/>
</dbReference>
<dbReference type="PROSITE" id="PS51764">
    <property type="entry name" value="GH26"/>
    <property type="match status" value="1"/>
</dbReference>
<reference evidence="7 8" key="1">
    <citation type="submission" date="2019-04" db="EMBL/GenBank/DDBJ databases">
        <title>Thalassotalea guangxiensis sp. nov., isolated from sediment of the coastal wetland.</title>
        <authorList>
            <person name="Zheng S."/>
            <person name="Zhang D."/>
        </authorList>
    </citation>
    <scope>NUCLEOTIDE SEQUENCE [LARGE SCALE GENOMIC DNA]</scope>
    <source>
        <strain evidence="7 8">ZS-4</strain>
    </source>
</reference>
<dbReference type="InterPro" id="IPR017853">
    <property type="entry name" value="GH"/>
</dbReference>
<dbReference type="Gene3D" id="3.20.20.80">
    <property type="entry name" value="Glycosidases"/>
    <property type="match status" value="1"/>
</dbReference>
<evidence type="ECO:0000256" key="2">
    <source>
        <dbReference type="ARBA" id="ARBA00022801"/>
    </source>
</evidence>
<dbReference type="PROSITE" id="PS51257">
    <property type="entry name" value="PROKAR_LIPOPROTEIN"/>
    <property type="match status" value="1"/>
</dbReference>
<dbReference type="PRINTS" id="PR00739">
    <property type="entry name" value="GLHYDRLASE26"/>
</dbReference>
<evidence type="ECO:0000259" key="5">
    <source>
        <dbReference type="PROSITE" id="PS51175"/>
    </source>
</evidence>
<dbReference type="Gene3D" id="2.60.120.260">
    <property type="entry name" value="Galactose-binding domain-like"/>
    <property type="match status" value="4"/>
</dbReference>
<dbReference type="PANTHER" id="PTHR40079:SF4">
    <property type="entry name" value="GH26 DOMAIN-CONTAINING PROTEIN-RELATED"/>
    <property type="match status" value="1"/>
</dbReference>
<dbReference type="GO" id="GO:0030246">
    <property type="term" value="F:carbohydrate binding"/>
    <property type="evidence" value="ECO:0007669"/>
    <property type="project" value="InterPro"/>
</dbReference>
<organism evidence="7 8">
    <name type="scientific">Thalassotalea mangrovi</name>
    <dbReference type="NCBI Taxonomy" id="2572245"/>
    <lineage>
        <taxon>Bacteria</taxon>
        <taxon>Pseudomonadati</taxon>
        <taxon>Pseudomonadota</taxon>
        <taxon>Gammaproteobacteria</taxon>
        <taxon>Alteromonadales</taxon>
        <taxon>Colwelliaceae</taxon>
        <taxon>Thalassotalea</taxon>
    </lineage>
</organism>
<dbReference type="InterPro" id="IPR000805">
    <property type="entry name" value="Glyco_hydro_26"/>
</dbReference>
<dbReference type="OrthoDB" id="9816550at2"/>
<comment type="caution">
    <text evidence="7">The sequence shown here is derived from an EMBL/GenBank/DDBJ whole genome shotgun (WGS) entry which is preliminary data.</text>
</comment>
<comment type="similarity">
    <text evidence="1 4">Belongs to the glycosyl hydrolase 26 family.</text>
</comment>
<keyword evidence="8" id="KW-1185">Reference proteome</keyword>
<dbReference type="InterPro" id="IPR049475">
    <property type="entry name" value="Mann_GBD_bact"/>
</dbReference>
<dbReference type="InterPro" id="IPR008979">
    <property type="entry name" value="Galactose-bd-like_sf"/>
</dbReference>